<comment type="caution">
    <text evidence="7">The sequence shown here is derived from an EMBL/GenBank/DDBJ whole genome shotgun (WGS) entry which is preliminary data.</text>
</comment>
<dbReference type="InterPro" id="IPR051816">
    <property type="entry name" value="Glycosyl_Hydrolase_31"/>
</dbReference>
<evidence type="ECO:0000256" key="2">
    <source>
        <dbReference type="RuleBase" id="RU361185"/>
    </source>
</evidence>
<keyword evidence="8" id="KW-1185">Reference proteome</keyword>
<dbReference type="SUPFAM" id="SSF74650">
    <property type="entry name" value="Galactose mutarotase-like"/>
    <property type="match status" value="1"/>
</dbReference>
<dbReference type="RefSeq" id="WP_188552864.1">
    <property type="nucleotide sequence ID" value="NZ_BMGT01000001.1"/>
</dbReference>
<dbReference type="GO" id="GO:0004553">
    <property type="term" value="F:hydrolase activity, hydrolyzing O-glycosyl compounds"/>
    <property type="evidence" value="ECO:0007669"/>
    <property type="project" value="InterPro"/>
</dbReference>
<evidence type="ECO:0000259" key="5">
    <source>
        <dbReference type="Pfam" id="PF17137"/>
    </source>
</evidence>
<dbReference type="InterPro" id="IPR013780">
    <property type="entry name" value="Glyco_hydro_b"/>
</dbReference>
<dbReference type="EMBL" id="BMGT01000001">
    <property type="protein sequence ID" value="GGG68773.1"/>
    <property type="molecule type" value="Genomic_DNA"/>
</dbReference>
<dbReference type="AlphaFoldDB" id="A0A917H6L7"/>
<dbReference type="Pfam" id="PF13802">
    <property type="entry name" value="Gal_mutarotas_2"/>
    <property type="match status" value="1"/>
</dbReference>
<reference evidence="7" key="1">
    <citation type="journal article" date="2014" name="Int. J. Syst. Evol. Microbiol.">
        <title>Complete genome sequence of Corynebacterium casei LMG S-19264T (=DSM 44701T), isolated from a smear-ripened cheese.</title>
        <authorList>
            <consortium name="US DOE Joint Genome Institute (JGI-PGF)"/>
            <person name="Walter F."/>
            <person name="Albersmeier A."/>
            <person name="Kalinowski J."/>
            <person name="Ruckert C."/>
        </authorList>
    </citation>
    <scope>NUCLEOTIDE SEQUENCE</scope>
    <source>
        <strain evidence="7">CGMCC 1.12997</strain>
    </source>
</reference>
<keyword evidence="2" id="KW-0326">Glycosidase</keyword>
<dbReference type="SUPFAM" id="SSF51011">
    <property type="entry name" value="Glycosyl hydrolase domain"/>
    <property type="match status" value="1"/>
</dbReference>
<dbReference type="CDD" id="cd06591">
    <property type="entry name" value="GH31_xylosidase_XylS"/>
    <property type="match status" value="1"/>
</dbReference>
<evidence type="ECO:0000256" key="1">
    <source>
        <dbReference type="ARBA" id="ARBA00007806"/>
    </source>
</evidence>
<evidence type="ECO:0000259" key="3">
    <source>
        <dbReference type="Pfam" id="PF01055"/>
    </source>
</evidence>
<feature type="domain" description="Glycosyl hydrolase family 31 C-terminal" evidence="6">
    <location>
        <begin position="575"/>
        <end position="661"/>
    </location>
</feature>
<reference evidence="7" key="2">
    <citation type="submission" date="2020-09" db="EMBL/GenBank/DDBJ databases">
        <authorList>
            <person name="Sun Q."/>
            <person name="Zhou Y."/>
        </authorList>
    </citation>
    <scope>NUCLEOTIDE SEQUENCE</scope>
    <source>
        <strain evidence="7">CGMCC 1.12997</strain>
    </source>
</reference>
<feature type="domain" description="Glycoside hydrolase family 31 N-terminal" evidence="4">
    <location>
        <begin position="46"/>
        <end position="211"/>
    </location>
</feature>
<sequence>MLAGIFAGGASLSTAFAQFNPGHALPAITVEQTAHGFVAKIGDESLHVTVCGDDVIHVVAGPGDPTASSPVQPWMLEASKSCPGASFHFVQDEKEATLTTAALKVAFSLKNGNLAYSDLQGKSLLRESSNEPRTYDKAEVNGETTYHVTDRFSPDRVEGLYGLGQHQNGMFNYRGATIELGQNNTDVAIPLLVSSKGYAVMWNTASLTYVDNRFPTELSFRTMAGDAVDYYLIYGPELDAVIHQYRNLTGHTPLFPKWAYGFFQSKDRYVSQKEVLDVAARYRAEHIPIDGIVQDWFWWQKEGDPVFNKNFPDVRGELKTLHDEHVHAMLSVWGLFDPDSENFKKISAKHFDIYNAHVYDATNPAARDFYWNNLAGKLFDMGWDAFWLDSAEPEESWPHVGDAILQNKHLSIGSGARYTNIFPLVHTGGVQEHWKETNDQKRVFLLTRSAFLGQQRNGATTWSGDIYSTYMNLQRQVPAGLNFALSGNPYWTTDIGGYFQPFDRPANDPAYQQLYARWFEFGAFCPVFRTHGHRDHNEMWTYDKVEPILLKYDKLRYRLMPYIYSLAWRVTNEDYTIQRPLVMDWRGDEKTWDIGDQFMFGPALMVNPVMREGATKRDVYLPASPVWYDFWTGDRIAGRGWIEAEAPLDRIPLYVRAGSIVPMGPEIEYADENPDGPIELRVYTGADGSFNLYHDEGNNYDYKKGLHSVIPIRWDEAAKTLTIGTRKGEYPGMPKERTFNIVWVGREHGAGEALASRPDKTIRYSGAAVVVKR</sequence>
<evidence type="ECO:0000313" key="8">
    <source>
        <dbReference type="Proteomes" id="UP000647241"/>
    </source>
</evidence>
<proteinExistence type="inferred from homology"/>
<dbReference type="PANTHER" id="PTHR43863">
    <property type="entry name" value="HYDROLASE, PUTATIVE (AFU_ORTHOLOGUE AFUA_1G03140)-RELATED"/>
    <property type="match status" value="1"/>
</dbReference>
<protein>
    <submittedName>
        <fullName evidence="7">Xylosidase</fullName>
    </submittedName>
</protein>
<dbReference type="InterPro" id="IPR017853">
    <property type="entry name" value="GH"/>
</dbReference>
<gene>
    <name evidence="7" type="ORF">GCM10011585_08470</name>
</gene>
<dbReference type="PANTHER" id="PTHR43863:SF2">
    <property type="entry name" value="MALTASE-GLUCOAMYLASE"/>
    <property type="match status" value="1"/>
</dbReference>
<dbReference type="Gene3D" id="2.60.40.1760">
    <property type="entry name" value="glycosyl hydrolase (family 31)"/>
    <property type="match status" value="1"/>
</dbReference>
<evidence type="ECO:0000259" key="4">
    <source>
        <dbReference type="Pfam" id="PF13802"/>
    </source>
</evidence>
<dbReference type="Gene3D" id="2.60.40.1180">
    <property type="entry name" value="Golgi alpha-mannosidase II"/>
    <property type="match status" value="2"/>
</dbReference>
<feature type="domain" description="DUF5110" evidence="5">
    <location>
        <begin position="677"/>
        <end position="745"/>
    </location>
</feature>
<dbReference type="InterPro" id="IPR011013">
    <property type="entry name" value="Gal_mutarotase_sf_dom"/>
</dbReference>
<evidence type="ECO:0000313" key="7">
    <source>
        <dbReference type="EMBL" id="GGG68773.1"/>
    </source>
</evidence>
<dbReference type="InterPro" id="IPR048395">
    <property type="entry name" value="Glyco_hydro_31_C"/>
</dbReference>
<name>A0A917H6L7_9BACT</name>
<comment type="similarity">
    <text evidence="1 2">Belongs to the glycosyl hydrolase 31 family.</text>
</comment>
<dbReference type="Pfam" id="PF01055">
    <property type="entry name" value="Glyco_hydro_31_2nd"/>
    <property type="match status" value="1"/>
</dbReference>
<dbReference type="GO" id="GO:0005975">
    <property type="term" value="P:carbohydrate metabolic process"/>
    <property type="evidence" value="ECO:0007669"/>
    <property type="project" value="InterPro"/>
</dbReference>
<dbReference type="CDD" id="cd14752">
    <property type="entry name" value="GH31_N"/>
    <property type="match status" value="1"/>
</dbReference>
<dbReference type="SUPFAM" id="SSF51445">
    <property type="entry name" value="(Trans)glycosidases"/>
    <property type="match status" value="1"/>
</dbReference>
<dbReference type="InterPro" id="IPR033403">
    <property type="entry name" value="DUF5110"/>
</dbReference>
<dbReference type="InterPro" id="IPR000322">
    <property type="entry name" value="Glyco_hydro_31_TIM"/>
</dbReference>
<dbReference type="Gene3D" id="3.20.20.80">
    <property type="entry name" value="Glycosidases"/>
    <property type="match status" value="1"/>
</dbReference>
<dbReference type="InterPro" id="IPR025887">
    <property type="entry name" value="Glyco_hydro_31_N_dom"/>
</dbReference>
<dbReference type="GO" id="GO:0030246">
    <property type="term" value="F:carbohydrate binding"/>
    <property type="evidence" value="ECO:0007669"/>
    <property type="project" value="InterPro"/>
</dbReference>
<keyword evidence="2" id="KW-0378">Hydrolase</keyword>
<dbReference type="Proteomes" id="UP000647241">
    <property type="component" value="Unassembled WGS sequence"/>
</dbReference>
<dbReference type="Pfam" id="PF21365">
    <property type="entry name" value="Glyco_hydro_31_3rd"/>
    <property type="match status" value="1"/>
</dbReference>
<organism evidence="7 8">
    <name type="scientific">Edaphobacter dinghuensis</name>
    <dbReference type="NCBI Taxonomy" id="1560005"/>
    <lineage>
        <taxon>Bacteria</taxon>
        <taxon>Pseudomonadati</taxon>
        <taxon>Acidobacteriota</taxon>
        <taxon>Terriglobia</taxon>
        <taxon>Terriglobales</taxon>
        <taxon>Acidobacteriaceae</taxon>
        <taxon>Edaphobacter</taxon>
    </lineage>
</organism>
<feature type="domain" description="Glycoside hydrolase family 31 TIM barrel" evidence="3">
    <location>
        <begin position="252"/>
        <end position="566"/>
    </location>
</feature>
<evidence type="ECO:0000259" key="6">
    <source>
        <dbReference type="Pfam" id="PF21365"/>
    </source>
</evidence>
<dbReference type="Pfam" id="PF17137">
    <property type="entry name" value="DUF5110"/>
    <property type="match status" value="1"/>
</dbReference>
<accession>A0A917H6L7</accession>